<name>A0AA38S8W8_9PEZI</name>
<dbReference type="PANTHER" id="PTHR16220">
    <property type="entry name" value="WD REPEAT PROTEIN 8-RELATED"/>
    <property type="match status" value="1"/>
</dbReference>
<dbReference type="Proteomes" id="UP001174691">
    <property type="component" value="Unassembled WGS sequence"/>
</dbReference>
<dbReference type="InterPro" id="IPR052778">
    <property type="entry name" value="Centrosome-WD_assoc"/>
</dbReference>
<dbReference type="GO" id="GO:1990811">
    <property type="term" value="C:MWP complex"/>
    <property type="evidence" value="ECO:0007669"/>
    <property type="project" value="TreeGrafter"/>
</dbReference>
<protein>
    <submittedName>
        <fullName evidence="2">WD40 repeat-like protein</fullName>
    </submittedName>
</protein>
<evidence type="ECO:0000256" key="1">
    <source>
        <dbReference type="SAM" id="MobiDB-lite"/>
    </source>
</evidence>
<comment type="caution">
    <text evidence="2">The sequence shown here is derived from an EMBL/GenBank/DDBJ whole genome shotgun (WGS) entry which is preliminary data.</text>
</comment>
<evidence type="ECO:0000313" key="3">
    <source>
        <dbReference type="Proteomes" id="UP001174691"/>
    </source>
</evidence>
<gene>
    <name evidence="2" type="ORF">NKR19_g3301</name>
</gene>
<sequence length="521" mass="57348">MRFSRSVRSSRHCLPSPNGRFIATLFPSVINIREVKTLDVVKIIRLAADLSGPVYGFQWSPSSRLILVAVGDQIQVVSADDGTFEATIRNAVPPTAKPSSIGFAASDAEVWVCSSLGLKLTVFNLKTCKGVEISNPKFFTSGTASNGFSLRPVTNHLAIMTRTAGKDMISIHEPATRQVQRSWYPDTVDAQGLRWSPDGRWLVVWESDGQGHKVIFYTADGNTFKIWNGPANPPPEYKDYPLGAGVKLIQFSADARHLAIGDHSRGVCILDMTSINETMRLLHPTTVVPRETVQIWQEQVSVVHTGPSIHTFIRAGQTISPQGQTSKDDSDLKTGIASMSFDGSSDLVATRLDDAPSTVWIWDIQASELRAVLLFHSGVQSASWHPTLRETLLVRCDGGLYDGVVFVWDPLSEGPRTIDFTSHLPGQKVVGRSQAMWLHVDESETPSLFFSDEQNYVLASVGQSDQGVHYWEGRSGVKPHREESPLELVPAAAGSADPYLNEEEDDDDDVSELEDTFLHKH</sequence>
<proteinExistence type="predicted"/>
<dbReference type="SUPFAM" id="SSF69322">
    <property type="entry name" value="Tricorn protease domain 2"/>
    <property type="match status" value="1"/>
</dbReference>
<dbReference type="EMBL" id="JANBVN010000036">
    <property type="protein sequence ID" value="KAJ9158400.1"/>
    <property type="molecule type" value="Genomic_DNA"/>
</dbReference>
<dbReference type="PANTHER" id="PTHR16220:SF0">
    <property type="entry name" value="WD REPEAT-CONTAINING PROTEIN WRAP73"/>
    <property type="match status" value="1"/>
</dbReference>
<evidence type="ECO:0000313" key="2">
    <source>
        <dbReference type="EMBL" id="KAJ9158400.1"/>
    </source>
</evidence>
<dbReference type="Gene3D" id="2.130.10.10">
    <property type="entry name" value="YVTN repeat-like/Quinoprotein amine dehydrogenase"/>
    <property type="match status" value="2"/>
</dbReference>
<dbReference type="InterPro" id="IPR015943">
    <property type="entry name" value="WD40/YVTN_repeat-like_dom_sf"/>
</dbReference>
<accession>A0AA38S8W8</accession>
<reference evidence="2" key="1">
    <citation type="submission" date="2022-07" db="EMBL/GenBank/DDBJ databases">
        <title>Fungi with potential for degradation of polypropylene.</title>
        <authorList>
            <person name="Gostincar C."/>
        </authorList>
    </citation>
    <scope>NUCLEOTIDE SEQUENCE</scope>
    <source>
        <strain evidence="2">EXF-13287</strain>
    </source>
</reference>
<organism evidence="2 3">
    <name type="scientific">Coniochaeta hoffmannii</name>
    <dbReference type="NCBI Taxonomy" id="91930"/>
    <lineage>
        <taxon>Eukaryota</taxon>
        <taxon>Fungi</taxon>
        <taxon>Dikarya</taxon>
        <taxon>Ascomycota</taxon>
        <taxon>Pezizomycotina</taxon>
        <taxon>Sordariomycetes</taxon>
        <taxon>Sordariomycetidae</taxon>
        <taxon>Coniochaetales</taxon>
        <taxon>Coniochaetaceae</taxon>
        <taxon>Coniochaeta</taxon>
    </lineage>
</organism>
<dbReference type="GO" id="GO:0005815">
    <property type="term" value="C:microtubule organizing center"/>
    <property type="evidence" value="ECO:0007669"/>
    <property type="project" value="TreeGrafter"/>
</dbReference>
<dbReference type="GO" id="GO:1990810">
    <property type="term" value="P:microtubule anchoring at mitotic spindle pole body"/>
    <property type="evidence" value="ECO:0007669"/>
    <property type="project" value="TreeGrafter"/>
</dbReference>
<feature type="region of interest" description="Disordered" evidence="1">
    <location>
        <begin position="492"/>
        <end position="521"/>
    </location>
</feature>
<feature type="compositionally biased region" description="Acidic residues" evidence="1">
    <location>
        <begin position="500"/>
        <end position="515"/>
    </location>
</feature>
<keyword evidence="3" id="KW-1185">Reference proteome</keyword>
<dbReference type="AlphaFoldDB" id="A0AA38S8W8"/>